<dbReference type="GO" id="GO:0016747">
    <property type="term" value="F:acyltransferase activity, transferring groups other than amino-acyl groups"/>
    <property type="evidence" value="ECO:0007669"/>
    <property type="project" value="InterPro"/>
</dbReference>
<evidence type="ECO:0000256" key="1">
    <source>
        <dbReference type="ARBA" id="ARBA00022679"/>
    </source>
</evidence>
<protein>
    <submittedName>
        <fullName evidence="4">Acetyltransferase, GNAT family</fullName>
    </submittedName>
</protein>
<dbReference type="PANTHER" id="PTHR43877">
    <property type="entry name" value="AMINOALKYLPHOSPHONATE N-ACETYLTRANSFERASE-RELATED-RELATED"/>
    <property type="match status" value="1"/>
</dbReference>
<gene>
    <name evidence="4" type="ORF">ALO73_01986</name>
</gene>
<evidence type="ECO:0000256" key="2">
    <source>
        <dbReference type="ARBA" id="ARBA00023315"/>
    </source>
</evidence>
<sequence>MKGQALYFCHQPSPESPICLTLTRAFFNFFKRLPLMFHHRPLEEKDIPTICELPQNADELFYMFPRATYPLTASQLSEALETRHDSTVIEMDGEVVGFANFSQCKFRGRCSLGNVIIAPKARSKGVGRYMITSMMGIAFDKHEATELIASCYNHNVPGLLFYPRMGFRPYAIEEKRDRCPGGADPSAFVWLGTVSFSCGGTHGHYCIGPGVPFIFTPFFKRLDNSIWLFFQITPSRQSTVRQYLCCFLV</sequence>
<evidence type="ECO:0000313" key="5">
    <source>
        <dbReference type="Proteomes" id="UP000050345"/>
    </source>
</evidence>
<dbReference type="InterPro" id="IPR016181">
    <property type="entry name" value="Acyl_CoA_acyltransferase"/>
</dbReference>
<dbReference type="AlphaFoldDB" id="A0A9X0KWJ9"/>
<dbReference type="SUPFAM" id="SSF55729">
    <property type="entry name" value="Acyl-CoA N-acyltransferases (Nat)"/>
    <property type="match status" value="1"/>
</dbReference>
<reference evidence="4 5" key="1">
    <citation type="submission" date="2015-09" db="EMBL/GenBank/DDBJ databases">
        <title>Genome announcement of multiple Pseudomonas syringae strains.</title>
        <authorList>
            <person name="Thakur S."/>
            <person name="Wang P.W."/>
            <person name="Gong Y."/>
            <person name="Weir B.S."/>
            <person name="Guttman D.S."/>
        </authorList>
    </citation>
    <scope>NUCLEOTIDE SEQUENCE [LARGE SCALE GENOMIC DNA]</scope>
    <source>
        <strain evidence="4 5">ICMP9757</strain>
    </source>
</reference>
<name>A0A9X0KWJ9_PSESX</name>
<evidence type="ECO:0000313" key="4">
    <source>
        <dbReference type="EMBL" id="KPX13206.1"/>
    </source>
</evidence>
<evidence type="ECO:0000259" key="3">
    <source>
        <dbReference type="PROSITE" id="PS51186"/>
    </source>
</evidence>
<organism evidence="4 5">
    <name type="scientific">Pseudomonas syringae pv. daphniphylli</name>
    <dbReference type="NCBI Taxonomy" id="264455"/>
    <lineage>
        <taxon>Bacteria</taxon>
        <taxon>Pseudomonadati</taxon>
        <taxon>Pseudomonadota</taxon>
        <taxon>Gammaproteobacteria</taxon>
        <taxon>Pseudomonadales</taxon>
        <taxon>Pseudomonadaceae</taxon>
        <taxon>Pseudomonas</taxon>
        <taxon>Pseudomonas syringae</taxon>
    </lineage>
</organism>
<proteinExistence type="predicted"/>
<dbReference type="Proteomes" id="UP000050345">
    <property type="component" value="Unassembled WGS sequence"/>
</dbReference>
<keyword evidence="2" id="KW-0012">Acyltransferase</keyword>
<dbReference type="InterPro" id="IPR000182">
    <property type="entry name" value="GNAT_dom"/>
</dbReference>
<dbReference type="CDD" id="cd04301">
    <property type="entry name" value="NAT_SF"/>
    <property type="match status" value="1"/>
</dbReference>
<dbReference type="Pfam" id="PF00583">
    <property type="entry name" value="Acetyltransf_1"/>
    <property type="match status" value="1"/>
</dbReference>
<dbReference type="PANTHER" id="PTHR43877:SF2">
    <property type="entry name" value="AMINOALKYLPHOSPHONATE N-ACETYLTRANSFERASE-RELATED"/>
    <property type="match status" value="1"/>
</dbReference>
<keyword evidence="1" id="KW-0808">Transferase</keyword>
<comment type="caution">
    <text evidence="4">The sequence shown here is derived from an EMBL/GenBank/DDBJ whole genome shotgun (WGS) entry which is preliminary data.</text>
</comment>
<feature type="domain" description="N-acetyltransferase" evidence="3">
    <location>
        <begin position="37"/>
        <end position="195"/>
    </location>
</feature>
<dbReference type="InterPro" id="IPR050832">
    <property type="entry name" value="Bact_Acetyltransf"/>
</dbReference>
<dbReference type="PROSITE" id="PS51186">
    <property type="entry name" value="GNAT"/>
    <property type="match status" value="1"/>
</dbReference>
<dbReference type="EMBL" id="LJQF01000165">
    <property type="protein sequence ID" value="KPX13206.1"/>
    <property type="molecule type" value="Genomic_DNA"/>
</dbReference>
<accession>A0A9X0KWJ9</accession>
<dbReference type="Gene3D" id="3.40.630.30">
    <property type="match status" value="1"/>
</dbReference>